<sequence>MFYMGLADVRLNIECIALRVKNGGYHIETEDIVRRNLTSMNILISHLELIDQVKRYLNGLPGCTQEINRKLQIKYNMQKETNSNQNRS</sequence>
<organism evidence="1 2">
    <name type="scientific">Paenibacillus odorifer</name>
    <dbReference type="NCBI Taxonomy" id="189426"/>
    <lineage>
        <taxon>Bacteria</taxon>
        <taxon>Bacillati</taxon>
        <taxon>Bacillota</taxon>
        <taxon>Bacilli</taxon>
        <taxon>Bacillales</taxon>
        <taxon>Paenibacillaceae</taxon>
        <taxon>Paenibacillus</taxon>
    </lineage>
</organism>
<name>A0A1R0XD04_9BACL</name>
<comment type="caution">
    <text evidence="1">The sequence shown here is derived from an EMBL/GenBank/DDBJ whole genome shotgun (WGS) entry which is preliminary data.</text>
</comment>
<dbReference type="AlphaFoldDB" id="A0A1R0XD04"/>
<dbReference type="EMBL" id="MKQP01000015">
    <property type="protein sequence ID" value="OMD32953.1"/>
    <property type="molecule type" value="Genomic_DNA"/>
</dbReference>
<protein>
    <submittedName>
        <fullName evidence="1">Uncharacterized protein</fullName>
    </submittedName>
</protein>
<accession>A0A1R0XD04</accession>
<reference evidence="1 2" key="1">
    <citation type="submission" date="2016-10" db="EMBL/GenBank/DDBJ databases">
        <title>Paenibacillus species isolates.</title>
        <authorList>
            <person name="Beno S.M."/>
        </authorList>
    </citation>
    <scope>NUCLEOTIDE SEQUENCE [LARGE SCALE GENOMIC DNA]</scope>
    <source>
        <strain evidence="1 2">FSL H7-0604</strain>
    </source>
</reference>
<evidence type="ECO:0000313" key="1">
    <source>
        <dbReference type="EMBL" id="OMD32953.1"/>
    </source>
</evidence>
<gene>
    <name evidence="1" type="ORF">BJP51_13380</name>
</gene>
<proteinExistence type="predicted"/>
<evidence type="ECO:0000313" key="2">
    <source>
        <dbReference type="Proteomes" id="UP000187465"/>
    </source>
</evidence>
<dbReference type="Proteomes" id="UP000187465">
    <property type="component" value="Unassembled WGS sequence"/>
</dbReference>